<evidence type="ECO:0000256" key="6">
    <source>
        <dbReference type="ARBA" id="ARBA00038076"/>
    </source>
</evidence>
<feature type="transmembrane region" description="Helical" evidence="7">
    <location>
        <begin position="284"/>
        <end position="304"/>
    </location>
</feature>
<comment type="similarity">
    <text evidence="6">Belongs to the ABC-4 integral membrane protein family.</text>
</comment>
<dbReference type="PANTHER" id="PTHR30572:SF4">
    <property type="entry name" value="ABC TRANSPORTER PERMEASE YTRF"/>
    <property type="match status" value="1"/>
</dbReference>
<evidence type="ECO:0000313" key="11">
    <source>
        <dbReference type="Proteomes" id="UP000570474"/>
    </source>
</evidence>
<dbReference type="Pfam" id="PF02687">
    <property type="entry name" value="FtsX"/>
    <property type="match status" value="2"/>
</dbReference>
<feature type="transmembrane region" description="Helical" evidence="7">
    <location>
        <begin position="752"/>
        <end position="772"/>
    </location>
</feature>
<dbReference type="InterPro" id="IPR025857">
    <property type="entry name" value="MacB_PCD"/>
</dbReference>
<name>A0A847RUG3_9BACT</name>
<dbReference type="EMBL" id="JABAIA010000002">
    <property type="protein sequence ID" value="NLR66723.1"/>
    <property type="molecule type" value="Genomic_DNA"/>
</dbReference>
<feature type="transmembrane region" description="Helical" evidence="7">
    <location>
        <begin position="337"/>
        <end position="361"/>
    </location>
</feature>
<dbReference type="RefSeq" id="WP_168872631.1">
    <property type="nucleotide sequence ID" value="NZ_JABAIA010000002.1"/>
</dbReference>
<dbReference type="Pfam" id="PF12704">
    <property type="entry name" value="MacB_PCD"/>
    <property type="match status" value="2"/>
</dbReference>
<protein>
    <submittedName>
        <fullName evidence="10">FtsX-like permease family protein</fullName>
    </submittedName>
</protein>
<feature type="transmembrane region" description="Helical" evidence="7">
    <location>
        <begin position="373"/>
        <end position="398"/>
    </location>
</feature>
<feature type="domain" description="ABC3 transporter permease C-terminal" evidence="8">
    <location>
        <begin position="287"/>
        <end position="403"/>
    </location>
</feature>
<dbReference type="Proteomes" id="UP000570474">
    <property type="component" value="Unassembled WGS sequence"/>
</dbReference>
<keyword evidence="11" id="KW-1185">Reference proteome</keyword>
<evidence type="ECO:0000313" key="10">
    <source>
        <dbReference type="EMBL" id="NLR66723.1"/>
    </source>
</evidence>
<dbReference type="AlphaFoldDB" id="A0A847RUG3"/>
<comment type="caution">
    <text evidence="10">The sequence shown here is derived from an EMBL/GenBank/DDBJ whole genome shotgun (WGS) entry which is preliminary data.</text>
</comment>
<evidence type="ECO:0000259" key="8">
    <source>
        <dbReference type="Pfam" id="PF02687"/>
    </source>
</evidence>
<reference evidence="10 11" key="1">
    <citation type="submission" date="2020-04" db="EMBL/GenBank/DDBJ databases">
        <authorList>
            <person name="Yin C."/>
        </authorList>
    </citation>
    <scope>NUCLEOTIDE SEQUENCE [LARGE SCALE GENOMIC DNA]</scope>
    <source>
        <strain evidence="10 11">Ae27</strain>
    </source>
</reference>
<feature type="transmembrane region" description="Helical" evidence="7">
    <location>
        <begin position="424"/>
        <end position="443"/>
    </location>
</feature>
<organism evidence="10 11">
    <name type="scientific">Chitinophaga varians</name>
    <dbReference type="NCBI Taxonomy" id="2202339"/>
    <lineage>
        <taxon>Bacteria</taxon>
        <taxon>Pseudomonadati</taxon>
        <taxon>Bacteroidota</taxon>
        <taxon>Chitinophagia</taxon>
        <taxon>Chitinophagales</taxon>
        <taxon>Chitinophagaceae</taxon>
        <taxon>Chitinophaga</taxon>
    </lineage>
</organism>
<accession>A0A847RUG3</accession>
<dbReference type="PANTHER" id="PTHR30572">
    <property type="entry name" value="MEMBRANE COMPONENT OF TRANSPORTER-RELATED"/>
    <property type="match status" value="1"/>
</dbReference>
<comment type="subcellular location">
    <subcellularLocation>
        <location evidence="1">Cell membrane</location>
        <topology evidence="1">Multi-pass membrane protein</topology>
    </subcellularLocation>
</comment>
<feature type="transmembrane region" description="Helical" evidence="7">
    <location>
        <begin position="668"/>
        <end position="692"/>
    </location>
</feature>
<feature type="domain" description="MacB-like periplasmic core" evidence="9">
    <location>
        <begin position="430"/>
        <end position="634"/>
    </location>
</feature>
<sequence length="791" mass="88522">MIRNYLKIAIRHFTQHKLYAGLNIIGLATGMAVALTIGLWVWDEWSFDHYHIHHDRLARVMSTQLDNGALVTSNGVCIPLADELRNKYGADFKKVAVVFPTYSHVLANGETKVSAVGRWAQPDLPAMLSLRMVAGRQDALDDPSAVLLSRSVARALFGPADPVNQLLRMDNRMDLKVAGVYEDLPENTTFHDTQILLPWGKALRELVWLQEATTDWTTHHWELIVELNDHAKSAVVSGKIKDLVQAHINAGKETIFLQPMNQWHLYNEFRNGVNTGGRIGTVKLMATIGLFVLLLAVINFMNLATARSEQRAKEVGLRKAIGSYRSQLIGQFLTESIVVAFMAMILSLLMVQCSLFFFNSLADKQMVLPWDNMSFWLAIVLFTLFVGLLAGSYPAFYLSRFEPVKVLKGTIAAGKAAWLPRQTLIVLQFTVSVTLIIGTLVVFRQLQHARNRPAGYAREGLITLGVNTPQLYQADYNTLRRDLMETGAVADMAYSAAATTEAPESDKSFSWKGKDPNIVPQLKIVGVSHDYGHTIGWKIRQGRDFSRDYPADTGTLILNEAAVRLMGFRDPVGEIVTYGDAPCRVIGVAADMIMESPYQRVAPMIFRLDYKWYNFITVRIKPEMPVVAALDRIGKVFRRYNPAAPFEYKFVDEVYARKFSDEQRLGRLAAVFAVLAIFISCLGLFGLSAFVVSQRTKEIGIRKVLGASELNLWTLLTADFVRLMVLSVLIAVPLGYYGMHYWLQQYAYRTSLAWWIFLLAGGMALTVALLTVSFQSIKAARMNPGRSLSAS</sequence>
<feature type="transmembrane region" description="Helical" evidence="7">
    <location>
        <begin position="712"/>
        <end position="732"/>
    </location>
</feature>
<evidence type="ECO:0000256" key="7">
    <source>
        <dbReference type="SAM" id="Phobius"/>
    </source>
</evidence>
<evidence type="ECO:0000256" key="5">
    <source>
        <dbReference type="ARBA" id="ARBA00023136"/>
    </source>
</evidence>
<keyword evidence="2" id="KW-1003">Cell membrane</keyword>
<keyword evidence="3 7" id="KW-0812">Transmembrane</keyword>
<keyword evidence="4 7" id="KW-1133">Transmembrane helix</keyword>
<feature type="domain" description="ABC3 transporter permease C-terminal" evidence="8">
    <location>
        <begin position="671"/>
        <end position="784"/>
    </location>
</feature>
<dbReference type="GO" id="GO:0005886">
    <property type="term" value="C:plasma membrane"/>
    <property type="evidence" value="ECO:0007669"/>
    <property type="project" value="UniProtKB-SubCell"/>
</dbReference>
<dbReference type="GO" id="GO:0022857">
    <property type="term" value="F:transmembrane transporter activity"/>
    <property type="evidence" value="ECO:0007669"/>
    <property type="project" value="TreeGrafter"/>
</dbReference>
<feature type="transmembrane region" description="Helical" evidence="7">
    <location>
        <begin position="20"/>
        <end position="42"/>
    </location>
</feature>
<dbReference type="InterPro" id="IPR003838">
    <property type="entry name" value="ABC3_permease_C"/>
</dbReference>
<evidence type="ECO:0000256" key="4">
    <source>
        <dbReference type="ARBA" id="ARBA00022989"/>
    </source>
</evidence>
<gene>
    <name evidence="10" type="ORF">HGH92_20605</name>
</gene>
<feature type="domain" description="MacB-like periplasmic core" evidence="9">
    <location>
        <begin position="21"/>
        <end position="242"/>
    </location>
</feature>
<proteinExistence type="inferred from homology"/>
<evidence type="ECO:0000256" key="1">
    <source>
        <dbReference type="ARBA" id="ARBA00004651"/>
    </source>
</evidence>
<dbReference type="InterPro" id="IPR050250">
    <property type="entry name" value="Macrolide_Exporter_MacB"/>
</dbReference>
<evidence type="ECO:0000256" key="2">
    <source>
        <dbReference type="ARBA" id="ARBA00022475"/>
    </source>
</evidence>
<keyword evidence="5 7" id="KW-0472">Membrane</keyword>
<evidence type="ECO:0000256" key="3">
    <source>
        <dbReference type="ARBA" id="ARBA00022692"/>
    </source>
</evidence>
<evidence type="ECO:0000259" key="9">
    <source>
        <dbReference type="Pfam" id="PF12704"/>
    </source>
</evidence>